<feature type="region of interest" description="Disordered" evidence="1">
    <location>
        <begin position="59"/>
        <end position="94"/>
    </location>
</feature>
<dbReference type="RefSeq" id="WP_108381199.1">
    <property type="nucleotide sequence ID" value="NZ_CP028858.1"/>
</dbReference>
<keyword evidence="3" id="KW-1185">Reference proteome</keyword>
<dbReference type="KEGG" id="harc:HARCEL1_03410"/>
<protein>
    <submittedName>
        <fullName evidence="2">Type II toxin-antitoxin system HicB family antitoxin</fullName>
    </submittedName>
</protein>
<reference evidence="2 3" key="1">
    <citation type="submission" date="2018-04" db="EMBL/GenBank/DDBJ databases">
        <title>Halococcoides cellulosivorans gen. nov., sp. nov., an extremely halophilic cellulose-utilizing haloarchaeon from hypersaline lakes.</title>
        <authorList>
            <person name="Sorokin D.Y."/>
            <person name="Toshchakov S.V."/>
            <person name="Samarov N.I."/>
            <person name="Korzhenkov A."/>
            <person name="Kublanov I.V."/>
        </authorList>
    </citation>
    <scope>NUCLEOTIDE SEQUENCE [LARGE SCALE GENOMIC DNA]</scope>
    <source>
        <strain evidence="2 3">HArcel1</strain>
    </source>
</reference>
<dbReference type="InterPro" id="IPR055811">
    <property type="entry name" value="DUF7387"/>
</dbReference>
<name>A0A2R4WZ66_9EURY</name>
<proteinExistence type="predicted"/>
<feature type="compositionally biased region" description="Basic and acidic residues" evidence="1">
    <location>
        <begin position="70"/>
        <end position="83"/>
    </location>
</feature>
<dbReference type="EMBL" id="CP028858">
    <property type="protein sequence ID" value="AWB26830.1"/>
    <property type="molecule type" value="Genomic_DNA"/>
</dbReference>
<sequence length="94" mass="9922">MSIDADDSREETGVLPVDISLTLGEGGELWVARDEDTGVTSQGPTREAALDNLDEAVAGYRGAGEPPSDADLREAGIDPERNESGSIDESDIFE</sequence>
<gene>
    <name evidence="2" type="ORF">HARCEL1_03410</name>
</gene>
<dbReference type="Proteomes" id="UP000244727">
    <property type="component" value="Chromosome"/>
</dbReference>
<accession>A0A2R4WZ66</accession>
<organism evidence="2 3">
    <name type="scientific">Halococcoides cellulosivorans</name>
    <dbReference type="NCBI Taxonomy" id="1679096"/>
    <lineage>
        <taxon>Archaea</taxon>
        <taxon>Methanobacteriati</taxon>
        <taxon>Methanobacteriota</taxon>
        <taxon>Stenosarchaea group</taxon>
        <taxon>Halobacteria</taxon>
        <taxon>Halobacteriales</taxon>
        <taxon>Haloarculaceae</taxon>
        <taxon>Halococcoides</taxon>
    </lineage>
</organism>
<dbReference type="Pfam" id="PF24113">
    <property type="entry name" value="DUF7387"/>
    <property type="match status" value="1"/>
</dbReference>
<dbReference type="GeneID" id="36511523"/>
<dbReference type="AlphaFoldDB" id="A0A2R4WZ66"/>
<evidence type="ECO:0000256" key="1">
    <source>
        <dbReference type="SAM" id="MobiDB-lite"/>
    </source>
</evidence>
<evidence type="ECO:0000313" key="2">
    <source>
        <dbReference type="EMBL" id="AWB26830.1"/>
    </source>
</evidence>
<evidence type="ECO:0000313" key="3">
    <source>
        <dbReference type="Proteomes" id="UP000244727"/>
    </source>
</evidence>